<dbReference type="NCBIfam" id="NF004679">
    <property type="entry name" value="PRK06019.1-5"/>
    <property type="match status" value="1"/>
</dbReference>
<dbReference type="InterPro" id="IPR016185">
    <property type="entry name" value="PreATP-grasp_dom_sf"/>
</dbReference>
<proteinExistence type="inferred from homology"/>
<feature type="binding site" evidence="4">
    <location>
        <position position="152"/>
    </location>
    <ligand>
        <name>ATP</name>
        <dbReference type="ChEBI" id="CHEBI:30616"/>
    </ligand>
</feature>
<dbReference type="Pfam" id="PF22660">
    <property type="entry name" value="RS_preATP-grasp-like"/>
    <property type="match status" value="1"/>
</dbReference>
<reference evidence="7 8" key="1">
    <citation type="journal article" date="2017" name="Front. Microbiol.">
        <title>Genome of Ca. Pandoraea novymonadis, an Endosymbiotic Bacterium of the Trypanosomatid Novymonas esmeraldas.</title>
        <authorList>
            <person name="Kostygov A.Y."/>
            <person name="Butenko A."/>
            <person name="Nenarokova A."/>
            <person name="Tashyreva D."/>
            <person name="Flegontov P."/>
            <person name="Lukes J."/>
            <person name="Yurchenko V."/>
        </authorList>
    </citation>
    <scope>NUCLEOTIDE SEQUENCE [LARGE SCALE GENOMIC DNA]</scope>
    <source>
        <strain evidence="7 8">E262</strain>
    </source>
</reference>
<evidence type="ECO:0000256" key="2">
    <source>
        <dbReference type="ARBA" id="ARBA00022755"/>
    </source>
</evidence>
<feature type="binding site" evidence="4">
    <location>
        <position position="218"/>
    </location>
    <ligand>
        <name>ATP</name>
        <dbReference type="ChEBI" id="CHEBI:30616"/>
    </ligand>
</feature>
<dbReference type="PANTHER" id="PTHR11609:SF5">
    <property type="entry name" value="PHOSPHORIBOSYLAMINOIMIDAZOLE CARBOXYLASE"/>
    <property type="match status" value="1"/>
</dbReference>
<feature type="binding site" evidence="4">
    <location>
        <begin position="187"/>
        <end position="190"/>
    </location>
    <ligand>
        <name>ATP</name>
        <dbReference type="ChEBI" id="CHEBI:30616"/>
    </ligand>
</feature>
<dbReference type="Pfam" id="PF02222">
    <property type="entry name" value="ATP-grasp"/>
    <property type="match status" value="1"/>
</dbReference>
<dbReference type="InterPro" id="IPR003135">
    <property type="entry name" value="ATP-grasp_carboxylate-amine"/>
</dbReference>
<evidence type="ECO:0000256" key="3">
    <source>
        <dbReference type="ARBA" id="ARBA00022840"/>
    </source>
</evidence>
<comment type="function">
    <text evidence="4">Catalyzes the ATP-dependent conversion of 5-aminoimidazole ribonucleotide (AIR) and HCO(3)(-) to N5-carboxyaminoimidazole ribonucleotide (N5-CAIR).</text>
</comment>
<dbReference type="EMBL" id="MUHY01000001">
    <property type="protein sequence ID" value="PSB91797.1"/>
    <property type="molecule type" value="Genomic_DNA"/>
</dbReference>
<dbReference type="InterPro" id="IPR054350">
    <property type="entry name" value="PurT/PurK_preATP-grasp"/>
</dbReference>
<comment type="subunit">
    <text evidence="4 5">Homodimer.</text>
</comment>
<accession>A0ABX5FF07</accession>
<dbReference type="InterPro" id="IPR005875">
    <property type="entry name" value="PurK"/>
</dbReference>
<dbReference type="Gene3D" id="3.30.470.20">
    <property type="entry name" value="ATP-grasp fold, B domain"/>
    <property type="match status" value="1"/>
</dbReference>
<organism evidence="7 8">
    <name type="scientific">Candidatus Pandoraea novymonadis</name>
    <dbReference type="NCBI Taxonomy" id="1808959"/>
    <lineage>
        <taxon>Bacteria</taxon>
        <taxon>Pseudomonadati</taxon>
        <taxon>Pseudomonadota</taxon>
        <taxon>Betaproteobacteria</taxon>
        <taxon>Burkholderiales</taxon>
        <taxon>Burkholderiaceae</taxon>
        <taxon>Pandoraea</taxon>
    </lineage>
</organism>
<keyword evidence="4 5" id="KW-0436">Ligase</keyword>
<dbReference type="Proteomes" id="UP000242660">
    <property type="component" value="Unassembled WGS sequence"/>
</dbReference>
<dbReference type="InterPro" id="IPR013815">
    <property type="entry name" value="ATP_grasp_subdomain_1"/>
</dbReference>
<evidence type="ECO:0000256" key="5">
    <source>
        <dbReference type="RuleBase" id="RU361200"/>
    </source>
</evidence>
<dbReference type="HAMAP" id="MF_01928">
    <property type="entry name" value="PurK"/>
    <property type="match status" value="1"/>
</dbReference>
<dbReference type="InterPro" id="IPR040686">
    <property type="entry name" value="PurK_C"/>
</dbReference>
<dbReference type="Gene3D" id="3.40.50.20">
    <property type="match status" value="1"/>
</dbReference>
<dbReference type="Pfam" id="PF17769">
    <property type="entry name" value="PurK_C"/>
    <property type="match status" value="1"/>
</dbReference>
<dbReference type="EC" id="6.3.4.18" evidence="4 5"/>
<feature type="binding site" evidence="4">
    <location>
        <begin position="273"/>
        <end position="274"/>
    </location>
    <ligand>
        <name>ATP</name>
        <dbReference type="ChEBI" id="CHEBI:30616"/>
    </ligand>
</feature>
<dbReference type="NCBIfam" id="NF004676">
    <property type="entry name" value="PRK06019.1-2"/>
    <property type="match status" value="1"/>
</dbReference>
<comment type="catalytic activity">
    <reaction evidence="4 5">
        <text>5-amino-1-(5-phospho-beta-D-ribosyl)imidazole + hydrogencarbonate + ATP = 5-carboxyamino-1-(5-phospho-D-ribosyl)imidazole + ADP + phosphate + 2 H(+)</text>
        <dbReference type="Rhea" id="RHEA:19317"/>
        <dbReference type="ChEBI" id="CHEBI:15378"/>
        <dbReference type="ChEBI" id="CHEBI:17544"/>
        <dbReference type="ChEBI" id="CHEBI:30616"/>
        <dbReference type="ChEBI" id="CHEBI:43474"/>
        <dbReference type="ChEBI" id="CHEBI:58730"/>
        <dbReference type="ChEBI" id="CHEBI:137981"/>
        <dbReference type="ChEBI" id="CHEBI:456216"/>
        <dbReference type="EC" id="6.3.4.18"/>
    </reaction>
</comment>
<dbReference type="NCBIfam" id="NF004677">
    <property type="entry name" value="PRK06019.1-3"/>
    <property type="match status" value="1"/>
</dbReference>
<keyword evidence="2 4" id="KW-0658">Purine biosynthesis</keyword>
<keyword evidence="3 4" id="KW-0067">ATP-binding</keyword>
<dbReference type="SUPFAM" id="SSF56059">
    <property type="entry name" value="Glutathione synthetase ATP-binding domain-like"/>
    <property type="match status" value="1"/>
</dbReference>
<dbReference type="SUPFAM" id="SSF51246">
    <property type="entry name" value="Rudiment single hybrid motif"/>
    <property type="match status" value="1"/>
</dbReference>
<keyword evidence="8" id="KW-1185">Reference proteome</keyword>
<comment type="function">
    <text evidence="5">Catalyzes the ATP-dependent conversion of 5-aminoimidazole ribonucleotide (AIR) and HCO(3)- to N5-carboxyaminoimidazole ribonucleotide (N5-CAIR).</text>
</comment>
<sequence>MMNTALILPGNWLGMLGGGQLGRMFCFAAQSMGYKVCVFDPDPSCPASGVADRLITADYLDEERLAELASLCSAISIEFENVPARSLNFLSMTTNVTPAARCVSIAQDRIAEKLFIKSCGVPVAPHVVIESGDVMATIDNDSLLAVLPGILKTARLGYDGKGQVRVATPIEVRNAHALLGNVACVLEKQLDLAYEVSVLSARGADGNVKTYPLVQNLHIRGILATTIAPSPDASPELHASACAAAEMLATQMNYVGVLCVEFFILKNGSLIVNEIAPRPHNSGHYTIDACVVSQFEQQVRTMTGLPLGETRQHSSAVMLNLLGDLWFLERGENRQLSPDWASVVAVPCARLHLYGKEEARVGRKMGHITFAASTLQEARDALVATAKCLHLQIDVMTDKPA</sequence>
<dbReference type="SUPFAM" id="SSF52440">
    <property type="entry name" value="PreATP-grasp domain"/>
    <property type="match status" value="1"/>
</dbReference>
<dbReference type="InterPro" id="IPR011054">
    <property type="entry name" value="Rudment_hybrid_motif"/>
</dbReference>
<dbReference type="NCBIfam" id="TIGR01161">
    <property type="entry name" value="purK"/>
    <property type="match status" value="1"/>
</dbReference>
<evidence type="ECO:0000259" key="6">
    <source>
        <dbReference type="PROSITE" id="PS50975"/>
    </source>
</evidence>
<gene>
    <name evidence="4 5 7" type="primary">purK</name>
    <name evidence="7" type="ORF">BZL35_00010</name>
</gene>
<feature type="binding site" evidence="4">
    <location>
        <position position="195"/>
    </location>
    <ligand>
        <name>ATP</name>
        <dbReference type="ChEBI" id="CHEBI:30616"/>
    </ligand>
</feature>
<comment type="pathway">
    <text evidence="4 5">Purine metabolism; IMP biosynthesis via de novo pathway; 5-amino-1-(5-phospho-D-ribosyl)imidazole-4-carboxylate from 5-amino-1-(5-phospho-D-ribosyl)imidazole (N5-CAIR route): step 1/2.</text>
</comment>
<dbReference type="Gene3D" id="3.30.1490.20">
    <property type="entry name" value="ATP-grasp fold, A domain"/>
    <property type="match status" value="1"/>
</dbReference>
<dbReference type="RefSeq" id="WP_106181632.1">
    <property type="nucleotide sequence ID" value="NZ_MUHY01000001.1"/>
</dbReference>
<comment type="caution">
    <text evidence="7">The sequence shown here is derived from an EMBL/GenBank/DDBJ whole genome shotgun (WGS) entry which is preliminary data.</text>
</comment>
<keyword evidence="1 4" id="KW-0547">Nucleotide-binding</keyword>
<protein>
    <recommendedName>
        <fullName evidence="4 5">N5-carboxyaminoimidazole ribonucleotide synthase</fullName>
        <shortName evidence="4 5">N5-CAIR synthase</shortName>
        <ecNumber evidence="4 5">6.3.4.18</ecNumber>
    </recommendedName>
    <alternativeName>
        <fullName evidence="4 5">5-(carboxyamino)imidazole ribonucleotide synthetase</fullName>
    </alternativeName>
</protein>
<dbReference type="InterPro" id="IPR011761">
    <property type="entry name" value="ATP-grasp"/>
</dbReference>
<feature type="binding site" evidence="4">
    <location>
        <position position="109"/>
    </location>
    <ligand>
        <name>ATP</name>
        <dbReference type="ChEBI" id="CHEBI:30616"/>
    </ligand>
</feature>
<name>A0ABX5FF07_9BURK</name>
<feature type="domain" description="ATP-grasp" evidence="6">
    <location>
        <begin position="113"/>
        <end position="303"/>
    </location>
</feature>
<evidence type="ECO:0000256" key="4">
    <source>
        <dbReference type="HAMAP-Rule" id="MF_01928"/>
    </source>
</evidence>
<evidence type="ECO:0000256" key="1">
    <source>
        <dbReference type="ARBA" id="ARBA00022741"/>
    </source>
</evidence>
<dbReference type="PROSITE" id="PS50975">
    <property type="entry name" value="ATP_GRASP"/>
    <property type="match status" value="1"/>
</dbReference>
<dbReference type="PANTHER" id="PTHR11609">
    <property type="entry name" value="PURINE BIOSYNTHESIS PROTEIN 6/7, PUR6/7"/>
    <property type="match status" value="1"/>
</dbReference>
<evidence type="ECO:0000313" key="7">
    <source>
        <dbReference type="EMBL" id="PSB91797.1"/>
    </source>
</evidence>
<comment type="similarity">
    <text evidence="4 5">Belongs to the PurK/PurT family.</text>
</comment>
<feature type="binding site" evidence="4">
    <location>
        <begin position="157"/>
        <end position="163"/>
    </location>
    <ligand>
        <name>ATP</name>
        <dbReference type="ChEBI" id="CHEBI:30616"/>
    </ligand>
</feature>
<evidence type="ECO:0000313" key="8">
    <source>
        <dbReference type="Proteomes" id="UP000242660"/>
    </source>
</evidence>